<sequence>MLPLPSSAPPAVEVAAVAISPTRAEPSVIESVASPLWAPMLVAPPISTFVVAWISVTASVAPLLLVSLPPSAVEAMSRLVAASIVTVPATSMEVVPAVVTVESETTTTTVTAASEVASVSLASASSSNAAVTPTLLAAEKLPPARTVLPSSVTVASGSSVSSVASTVLAMVVGVAAGIETSAVAETVTSPVASSVPPVRSTDTRGRATNSPVRYSSSEPMGRVSSTIRPSSSAAAVRVIVPASMVPDTAISSAIRLTAPVVVSVPSTTTRSVPSCPSTVRLAPPRSMLPEIVSTSPSVIRSASSSPRLMVMLPVGMAKRCSSKVGEPVELSFSWLVPLS</sequence>
<feature type="compositionally biased region" description="Polar residues" evidence="1">
    <location>
        <begin position="206"/>
        <end position="226"/>
    </location>
</feature>
<dbReference type="STRING" id="314256.OG2516_18470"/>
<evidence type="ECO:0000313" key="3">
    <source>
        <dbReference type="Proteomes" id="UP000003635"/>
    </source>
</evidence>
<comment type="caution">
    <text evidence="2">The sequence shown here is derived from an EMBL/GenBank/DDBJ whole genome shotgun (WGS) entry which is preliminary data.</text>
</comment>
<dbReference type="Proteomes" id="UP000003635">
    <property type="component" value="Unassembled WGS sequence"/>
</dbReference>
<name>Q2CHG2_OCEGH</name>
<organism evidence="2 3">
    <name type="scientific">Oceanicola granulosus (strain ATCC BAA-861 / DSM 15982 / KCTC 12143 / HTCC2516)</name>
    <dbReference type="NCBI Taxonomy" id="314256"/>
    <lineage>
        <taxon>Bacteria</taxon>
        <taxon>Pseudomonadati</taxon>
        <taxon>Pseudomonadota</taxon>
        <taxon>Alphaproteobacteria</taxon>
        <taxon>Rhodobacterales</taxon>
        <taxon>Roseobacteraceae</taxon>
        <taxon>Oceanicola</taxon>
    </lineage>
</organism>
<evidence type="ECO:0000313" key="2">
    <source>
        <dbReference type="EMBL" id="EAR52077.1"/>
    </source>
</evidence>
<dbReference type="HOGENOM" id="CLU_818435_0_0_5"/>
<dbReference type="EMBL" id="AAOT01000006">
    <property type="protein sequence ID" value="EAR52077.1"/>
    <property type="molecule type" value="Genomic_DNA"/>
</dbReference>
<proteinExistence type="predicted"/>
<gene>
    <name evidence="2" type="ORF">OG2516_18470</name>
</gene>
<evidence type="ECO:0000256" key="1">
    <source>
        <dbReference type="SAM" id="MobiDB-lite"/>
    </source>
</evidence>
<feature type="region of interest" description="Disordered" evidence="1">
    <location>
        <begin position="192"/>
        <end position="226"/>
    </location>
</feature>
<reference evidence="2 3" key="1">
    <citation type="journal article" date="2010" name="J. Bacteriol.">
        <title>Genome sequences of Oceanicola granulosus HTCC2516(T) and Oceanicola batsensis HTCC2597(TDelta).</title>
        <authorList>
            <person name="Thrash J.C."/>
            <person name="Cho J.C."/>
            <person name="Vergin K.L."/>
            <person name="Giovannoni S.J."/>
        </authorList>
    </citation>
    <scope>NUCLEOTIDE SEQUENCE [LARGE SCALE GENOMIC DNA]</scope>
    <source>
        <strain evidence="3">ATCC BAA-861 / DSM 15982 / KCTC 12143 / HTCC2516</strain>
    </source>
</reference>
<keyword evidence="3" id="KW-1185">Reference proteome</keyword>
<accession>Q2CHG2</accession>
<protein>
    <submittedName>
        <fullName evidence="2">Uncharacterized protein</fullName>
    </submittedName>
</protein>
<dbReference type="AlphaFoldDB" id="Q2CHG2"/>